<accession>A0AA39CND7</accession>
<dbReference type="SUPFAM" id="SSF52777">
    <property type="entry name" value="CoA-dependent acyltransferases"/>
    <property type="match status" value="1"/>
</dbReference>
<dbReference type="Proteomes" id="UP001172673">
    <property type="component" value="Unassembled WGS sequence"/>
</dbReference>
<dbReference type="PANTHER" id="PTHR28037:SF1">
    <property type="entry name" value="ALCOHOL O-ACETYLTRANSFERASE 1-RELATED"/>
    <property type="match status" value="1"/>
</dbReference>
<evidence type="ECO:0000313" key="2">
    <source>
        <dbReference type="Proteomes" id="UP001172673"/>
    </source>
</evidence>
<dbReference type="AlphaFoldDB" id="A0AA39CND7"/>
<comment type="caution">
    <text evidence="1">The sequence shown here is derived from an EMBL/GenBank/DDBJ whole genome shotgun (WGS) entry which is preliminary data.</text>
</comment>
<gene>
    <name evidence="1" type="primary">ATF1_1</name>
    <name evidence="1" type="ORF">H2200_002784</name>
</gene>
<dbReference type="Pfam" id="PF07247">
    <property type="entry name" value="AATase"/>
    <property type="match status" value="1"/>
</dbReference>
<dbReference type="InterPro" id="IPR010828">
    <property type="entry name" value="Atf2/Sli1-like"/>
</dbReference>
<reference evidence="1" key="1">
    <citation type="submission" date="2022-10" db="EMBL/GenBank/DDBJ databases">
        <title>Culturing micro-colonial fungi from biological soil crusts in the Mojave desert and describing Neophaeococcomyces mojavensis, and introducing the new genera and species Taxawa tesnikishii.</title>
        <authorList>
            <person name="Kurbessoian T."/>
            <person name="Stajich J.E."/>
        </authorList>
    </citation>
    <scope>NUCLEOTIDE SEQUENCE</scope>
    <source>
        <strain evidence="1">TK_41</strain>
    </source>
</reference>
<dbReference type="PANTHER" id="PTHR28037">
    <property type="entry name" value="ALCOHOL O-ACETYLTRANSFERASE 1-RELATED"/>
    <property type="match status" value="1"/>
</dbReference>
<organism evidence="1 2">
    <name type="scientific">Cladophialophora chaetospira</name>
    <dbReference type="NCBI Taxonomy" id="386627"/>
    <lineage>
        <taxon>Eukaryota</taxon>
        <taxon>Fungi</taxon>
        <taxon>Dikarya</taxon>
        <taxon>Ascomycota</taxon>
        <taxon>Pezizomycotina</taxon>
        <taxon>Eurotiomycetes</taxon>
        <taxon>Chaetothyriomycetidae</taxon>
        <taxon>Chaetothyriales</taxon>
        <taxon>Herpotrichiellaceae</taxon>
        <taxon>Cladophialophora</taxon>
    </lineage>
</organism>
<keyword evidence="2" id="KW-1185">Reference proteome</keyword>
<evidence type="ECO:0000313" key="1">
    <source>
        <dbReference type="EMBL" id="KAJ9614647.1"/>
    </source>
</evidence>
<dbReference type="EMBL" id="JAPDRK010000003">
    <property type="protein sequence ID" value="KAJ9614647.1"/>
    <property type="molecule type" value="Genomic_DNA"/>
</dbReference>
<proteinExistence type="predicted"/>
<name>A0AA39CND7_9EURO</name>
<dbReference type="InterPro" id="IPR052058">
    <property type="entry name" value="Alcohol_O-acetyltransferase"/>
</dbReference>
<dbReference type="GO" id="GO:0008080">
    <property type="term" value="F:N-acetyltransferase activity"/>
    <property type="evidence" value="ECO:0007669"/>
    <property type="project" value="TreeGrafter"/>
</dbReference>
<dbReference type="InterPro" id="IPR023213">
    <property type="entry name" value="CAT-like_dom_sf"/>
</dbReference>
<protein>
    <submittedName>
        <fullName evidence="1">Alcohol acetyltransferase</fullName>
    </submittedName>
</protein>
<sequence>MDMENFEKLRPVGRMERYSTSRHDLRFYLGPAVTASYKLPQKCSLPLKDYVYQACEDVIAQHPILSAIPVDEQTQSPHFIRLPKVDLDKCVTLTSRKHKFPWGTEARDAELEELLSSQHSIPYEAPNSFWRLCILSNTDHFAAAFFYHHALGDGRSGMAFHRTFQQALSRAITANNGSSVQALVPSPTTPLLPTIESLHPLPLTIWHIIKVLFKQKVWSWRDSGLWTGAKCAVPLGQTQVRNVAFPASATITFKNLCRDNGTTITAALQTLIAGVLFSHLPSNYTSLNCSGALSMRQWLPPDAGITDDVMGVWIQELSETYNRTSFPADANSKTDPNLLPWPEAQRSRRTIEHSLSLKGTNSVIGLLRYVNNYHEELFLPKIGKERSSSFEVSNLGLFKPATATIGDEDNAEIGRMMFTQSAGVMSAAIQFSVVTGADGCLVLGVTWQEGIVEEVLVEKVTESVRAEIGRLTGTN</sequence>
<dbReference type="Gene3D" id="3.30.559.10">
    <property type="entry name" value="Chloramphenicol acetyltransferase-like domain"/>
    <property type="match status" value="1"/>
</dbReference>